<evidence type="ECO:0000313" key="2">
    <source>
        <dbReference type="EMBL" id="KAK8047398.1"/>
    </source>
</evidence>
<evidence type="ECO:0000259" key="1">
    <source>
        <dbReference type="Pfam" id="PF06985"/>
    </source>
</evidence>
<dbReference type="Proteomes" id="UP001446871">
    <property type="component" value="Unassembled WGS sequence"/>
</dbReference>
<name>A0ABR1TL62_9PEZI</name>
<reference evidence="2 3" key="1">
    <citation type="submission" date="2023-01" db="EMBL/GenBank/DDBJ databases">
        <title>Analysis of 21 Apiospora genomes using comparative genomics revels a genus with tremendous synthesis potential of carbohydrate active enzymes and secondary metabolites.</title>
        <authorList>
            <person name="Sorensen T."/>
        </authorList>
    </citation>
    <scope>NUCLEOTIDE SEQUENCE [LARGE SCALE GENOMIC DNA]</scope>
    <source>
        <strain evidence="2 3">CBS 83171</strain>
    </source>
</reference>
<dbReference type="InterPro" id="IPR010730">
    <property type="entry name" value="HET"/>
</dbReference>
<evidence type="ECO:0000313" key="3">
    <source>
        <dbReference type="Proteomes" id="UP001446871"/>
    </source>
</evidence>
<organism evidence="2 3">
    <name type="scientific">Apiospora saccharicola</name>
    <dbReference type="NCBI Taxonomy" id="335842"/>
    <lineage>
        <taxon>Eukaryota</taxon>
        <taxon>Fungi</taxon>
        <taxon>Dikarya</taxon>
        <taxon>Ascomycota</taxon>
        <taxon>Pezizomycotina</taxon>
        <taxon>Sordariomycetes</taxon>
        <taxon>Xylariomycetidae</taxon>
        <taxon>Amphisphaeriales</taxon>
        <taxon>Apiosporaceae</taxon>
        <taxon>Apiospora</taxon>
    </lineage>
</organism>
<dbReference type="Pfam" id="PF06985">
    <property type="entry name" value="HET"/>
    <property type="match status" value="1"/>
</dbReference>
<protein>
    <recommendedName>
        <fullName evidence="1">Heterokaryon incompatibility domain-containing protein</fullName>
    </recommendedName>
</protein>
<dbReference type="PANTHER" id="PTHR24148:SF73">
    <property type="entry name" value="HET DOMAIN PROTEIN (AFU_ORTHOLOGUE AFUA_8G01020)"/>
    <property type="match status" value="1"/>
</dbReference>
<keyword evidence="3" id="KW-1185">Reference proteome</keyword>
<dbReference type="PANTHER" id="PTHR24148">
    <property type="entry name" value="ANKYRIN REPEAT DOMAIN-CONTAINING PROTEIN 39 HOMOLOG-RELATED"/>
    <property type="match status" value="1"/>
</dbReference>
<dbReference type="EMBL" id="JAQQWM010000009">
    <property type="protein sequence ID" value="KAK8047398.1"/>
    <property type="molecule type" value="Genomic_DNA"/>
</dbReference>
<accession>A0ABR1TL62</accession>
<sequence>MQWHNTDCRRPDIVDFGNGRSCLACGSMEPRSILPPIRQQSEIRILRLQHGAFDDPVVCEVNTKDLTLHPEYEAVSYTWSDESGDATRSRTIQIGDKPYQVTVNCENALRRLRREFSYRKLWIDAICIDQDNLDERGHQVQLMPQIYSGAKAVQIYVGELTTPSQAFLQGLLSHTYSDEIGLGKDYEFQEGMFEFVARRYFSRAWILQEVALARQATVLCGSISVPWSLVKSGRIANMVRSGLYGDSSRQSIPPCFAFDHSLYSIPGQELKLLDFAARNCIAADPRDKIFSLLGVIPGGRLGTIEADYSLSVSQLYAKTAHYLASQHGWMSVLDRAGVANAFLVDIPSWAPDWTRPLRKDPAMLKNLPVQRFEDGEWDETNNTLTLKFLQHPAWKGGGWEVGRETGLLIFEPHLLAGPSYLFFHLVP</sequence>
<comment type="caution">
    <text evidence="2">The sequence shown here is derived from an EMBL/GenBank/DDBJ whole genome shotgun (WGS) entry which is preliminary data.</text>
</comment>
<feature type="domain" description="Heterokaryon incompatibility" evidence="1">
    <location>
        <begin position="72"/>
        <end position="209"/>
    </location>
</feature>
<dbReference type="InterPro" id="IPR052895">
    <property type="entry name" value="HetReg/Transcr_Mod"/>
</dbReference>
<gene>
    <name evidence="2" type="ORF">PG996_015462</name>
</gene>
<proteinExistence type="predicted"/>